<sequence length="85" mass="9865">MDLIVVYDAVYREEVMNQRVRIAEKLGNLLSGFTGEHVGEPRLLICLYGPPPLHVDLKFVTAQELEHRVEDPMILWERVVTTLYK</sequence>
<dbReference type="RefSeq" id="WP_068663810.1">
    <property type="nucleotide sequence ID" value="NZ_LYPB01000060.1"/>
</dbReference>
<protein>
    <submittedName>
        <fullName evidence="1">Uncharacterized protein</fullName>
    </submittedName>
</protein>
<evidence type="ECO:0000313" key="2">
    <source>
        <dbReference type="Proteomes" id="UP000078454"/>
    </source>
</evidence>
<dbReference type="AlphaFoldDB" id="A0A198ADG2"/>
<dbReference type="EMBL" id="LYPB01000060">
    <property type="protein sequence ID" value="OAS18998.1"/>
    <property type="molecule type" value="Genomic_DNA"/>
</dbReference>
<name>A0A198ADG2_9BACL</name>
<gene>
    <name evidence="1" type="ORF">A8708_27075</name>
</gene>
<evidence type="ECO:0000313" key="1">
    <source>
        <dbReference type="EMBL" id="OAS18998.1"/>
    </source>
</evidence>
<reference evidence="1 2" key="1">
    <citation type="submission" date="2016-05" db="EMBL/GenBank/DDBJ databases">
        <title>Paenibacillus sp. 1ZS3-15 nov., isolated from the rhizosphere soil.</title>
        <authorList>
            <person name="Zhang X.X."/>
            <person name="Zhang J."/>
        </authorList>
    </citation>
    <scope>NUCLEOTIDE SEQUENCE [LARGE SCALE GENOMIC DNA]</scope>
    <source>
        <strain evidence="1 2">1ZS3-15</strain>
    </source>
</reference>
<proteinExistence type="predicted"/>
<keyword evidence="2" id="KW-1185">Reference proteome</keyword>
<dbReference type="Proteomes" id="UP000078454">
    <property type="component" value="Unassembled WGS sequence"/>
</dbReference>
<accession>A0A198ADG2</accession>
<dbReference type="STRING" id="1850517.A8708_27075"/>
<comment type="caution">
    <text evidence="1">The sequence shown here is derived from an EMBL/GenBank/DDBJ whole genome shotgun (WGS) entry which is preliminary data.</text>
</comment>
<organism evidence="1 2">
    <name type="scientific">Paenibacillus oryzisoli</name>
    <dbReference type="NCBI Taxonomy" id="1850517"/>
    <lineage>
        <taxon>Bacteria</taxon>
        <taxon>Bacillati</taxon>
        <taxon>Bacillota</taxon>
        <taxon>Bacilli</taxon>
        <taxon>Bacillales</taxon>
        <taxon>Paenibacillaceae</taxon>
        <taxon>Paenibacillus</taxon>
    </lineage>
</organism>